<keyword evidence="16 18" id="KW-0368">Histidine biosynthesis</keyword>
<dbReference type="InterPro" id="IPR013115">
    <property type="entry name" value="HisG_C"/>
</dbReference>
<keyword evidence="11 18" id="KW-0808">Transferase</keyword>
<dbReference type="NCBIfam" id="TIGR03455">
    <property type="entry name" value="HisG_C-term"/>
    <property type="match status" value="1"/>
</dbReference>
<evidence type="ECO:0000256" key="10">
    <source>
        <dbReference type="ARBA" id="ARBA00022676"/>
    </source>
</evidence>
<dbReference type="OrthoDB" id="9801867at2"/>
<dbReference type="FunFam" id="3.40.190.10:FF:000008">
    <property type="entry name" value="ATP phosphoribosyltransferase"/>
    <property type="match status" value="1"/>
</dbReference>
<evidence type="ECO:0000256" key="17">
    <source>
        <dbReference type="ARBA" id="ARBA00024861"/>
    </source>
</evidence>
<keyword evidence="13 18" id="KW-0547">Nucleotide-binding</keyword>
<evidence type="ECO:0000256" key="14">
    <source>
        <dbReference type="ARBA" id="ARBA00022840"/>
    </source>
</evidence>
<dbReference type="FunFam" id="3.30.70.120:FF:000002">
    <property type="entry name" value="ATP phosphoribosyltransferase"/>
    <property type="match status" value="1"/>
</dbReference>
<dbReference type="NCBIfam" id="TIGR00070">
    <property type="entry name" value="hisG"/>
    <property type="match status" value="1"/>
</dbReference>
<evidence type="ECO:0000256" key="8">
    <source>
        <dbReference type="ARBA" id="ARBA00022490"/>
    </source>
</evidence>
<keyword evidence="8 18" id="KW-0963">Cytoplasm</keyword>
<feature type="domain" description="Histidine biosynthesis HisG C-terminal" evidence="20">
    <location>
        <begin position="208"/>
        <end position="280"/>
    </location>
</feature>
<dbReference type="EMBL" id="CP033459">
    <property type="protein sequence ID" value="QFQ11695.1"/>
    <property type="molecule type" value="Genomic_DNA"/>
</dbReference>
<dbReference type="InterPro" id="IPR001348">
    <property type="entry name" value="ATP_PRibTrfase_HisG"/>
</dbReference>
<evidence type="ECO:0000256" key="3">
    <source>
        <dbReference type="ARBA" id="ARBA00004496"/>
    </source>
</evidence>
<evidence type="ECO:0000259" key="19">
    <source>
        <dbReference type="Pfam" id="PF01634"/>
    </source>
</evidence>
<evidence type="ECO:0000256" key="18">
    <source>
        <dbReference type="HAMAP-Rule" id="MF_00079"/>
    </source>
</evidence>
<keyword evidence="10 18" id="KW-0328">Glycosyltransferase</keyword>
<name>A0A5P8E3V1_9BACT</name>
<dbReference type="SUPFAM" id="SSF53850">
    <property type="entry name" value="Periplasmic binding protein-like II"/>
    <property type="match status" value="1"/>
</dbReference>
<dbReference type="PROSITE" id="PS01316">
    <property type="entry name" value="ATP_P_PHORIBOSYLTR"/>
    <property type="match status" value="1"/>
</dbReference>
<dbReference type="GO" id="GO:0000287">
    <property type="term" value="F:magnesium ion binding"/>
    <property type="evidence" value="ECO:0007669"/>
    <property type="project" value="UniProtKB-UniRule"/>
</dbReference>
<comment type="function">
    <text evidence="17 18">Catalyzes the condensation of ATP and 5-phosphoribose 1-diphosphate to form N'-(5'-phosphoribosyl)-ATP (PR-ATP). Has a crucial role in the pathway because the rate of histidine biosynthesis seems to be controlled primarily by regulation of HisG enzymatic activity.</text>
</comment>
<protein>
    <recommendedName>
        <fullName evidence="7 18">ATP phosphoribosyltransferase</fullName>
        <shortName evidence="18">ATP-PRT</shortName>
        <shortName evidence="18">ATP-PRTase</shortName>
        <ecNumber evidence="6 18">2.4.2.17</ecNumber>
    </recommendedName>
</protein>
<dbReference type="InterPro" id="IPR020621">
    <property type="entry name" value="ATP-PRT_HisG_long"/>
</dbReference>
<evidence type="ECO:0000259" key="20">
    <source>
        <dbReference type="Pfam" id="PF08029"/>
    </source>
</evidence>
<feature type="domain" description="ATP phosphoribosyltransferase catalytic" evidence="19">
    <location>
        <begin position="49"/>
        <end position="202"/>
    </location>
</feature>
<dbReference type="HAMAP" id="MF_00079">
    <property type="entry name" value="HisG_Long"/>
    <property type="match status" value="1"/>
</dbReference>
<accession>A0A5P8E3V1</accession>
<dbReference type="SUPFAM" id="SSF54913">
    <property type="entry name" value="GlnB-like"/>
    <property type="match status" value="1"/>
</dbReference>
<dbReference type="Pfam" id="PF08029">
    <property type="entry name" value="HisG_C"/>
    <property type="match status" value="1"/>
</dbReference>
<comment type="similarity">
    <text evidence="5 18">Belongs to the ATP phosphoribosyltransferase family. Long subfamily.</text>
</comment>
<dbReference type="PANTHER" id="PTHR21403">
    <property type="entry name" value="ATP PHOSPHORIBOSYLTRANSFERASE ATP-PRTASE"/>
    <property type="match status" value="1"/>
</dbReference>
<evidence type="ECO:0000256" key="9">
    <source>
        <dbReference type="ARBA" id="ARBA00022605"/>
    </source>
</evidence>
<evidence type="ECO:0000256" key="12">
    <source>
        <dbReference type="ARBA" id="ARBA00022723"/>
    </source>
</evidence>
<dbReference type="GO" id="GO:0003879">
    <property type="term" value="F:ATP phosphoribosyltransferase activity"/>
    <property type="evidence" value="ECO:0007669"/>
    <property type="project" value="UniProtKB-UniRule"/>
</dbReference>
<dbReference type="AlphaFoldDB" id="A0A5P8E3V1"/>
<keyword evidence="12 18" id="KW-0479">Metal-binding</keyword>
<dbReference type="Gene3D" id="3.30.70.120">
    <property type="match status" value="1"/>
</dbReference>
<dbReference type="GO" id="GO:0000105">
    <property type="term" value="P:L-histidine biosynthetic process"/>
    <property type="evidence" value="ECO:0007669"/>
    <property type="project" value="UniProtKB-UniRule"/>
</dbReference>
<dbReference type="InterPro" id="IPR013820">
    <property type="entry name" value="ATP_PRibTrfase_cat"/>
</dbReference>
<dbReference type="InterPro" id="IPR018198">
    <property type="entry name" value="ATP_PRibTrfase_CS"/>
</dbReference>
<evidence type="ECO:0000256" key="16">
    <source>
        <dbReference type="ARBA" id="ARBA00023102"/>
    </source>
</evidence>
<dbReference type="UniPathway" id="UPA00031">
    <property type="reaction ID" value="UER00006"/>
</dbReference>
<dbReference type="Proteomes" id="UP000249375">
    <property type="component" value="Chromosome"/>
</dbReference>
<reference evidence="21 22" key="1">
    <citation type="submission" date="2018-11" db="EMBL/GenBank/DDBJ databases">
        <authorList>
            <person name="Na S.W."/>
            <person name="Baik M."/>
        </authorList>
    </citation>
    <scope>NUCLEOTIDE SEQUENCE [LARGE SCALE GENOMIC DNA]</scope>
    <source>
        <strain evidence="21 22">E39</strain>
    </source>
</reference>
<comment type="subcellular location">
    <subcellularLocation>
        <location evidence="3 18">Cytoplasm</location>
    </subcellularLocation>
</comment>
<comment type="pathway">
    <text evidence="4 18">Amino-acid biosynthesis; L-histidine biosynthesis; L-histidine from 5-phospho-alpha-D-ribose 1-diphosphate: step 1/9.</text>
</comment>
<evidence type="ECO:0000256" key="5">
    <source>
        <dbReference type="ARBA" id="ARBA00007955"/>
    </source>
</evidence>
<evidence type="ECO:0000313" key="22">
    <source>
        <dbReference type="Proteomes" id="UP000249375"/>
    </source>
</evidence>
<dbReference type="Pfam" id="PF01634">
    <property type="entry name" value="HisG"/>
    <property type="match status" value="1"/>
</dbReference>
<proteinExistence type="inferred from homology"/>
<dbReference type="RefSeq" id="WP_111898758.1">
    <property type="nucleotide sequence ID" value="NZ_CP033459.1"/>
</dbReference>
<evidence type="ECO:0000313" key="21">
    <source>
        <dbReference type="EMBL" id="QFQ11695.1"/>
    </source>
</evidence>
<comment type="catalytic activity">
    <reaction evidence="1 18">
        <text>1-(5-phospho-beta-D-ribosyl)-ATP + diphosphate = 5-phospho-alpha-D-ribose 1-diphosphate + ATP</text>
        <dbReference type="Rhea" id="RHEA:18473"/>
        <dbReference type="ChEBI" id="CHEBI:30616"/>
        <dbReference type="ChEBI" id="CHEBI:33019"/>
        <dbReference type="ChEBI" id="CHEBI:58017"/>
        <dbReference type="ChEBI" id="CHEBI:73183"/>
        <dbReference type="EC" id="2.4.2.17"/>
    </reaction>
</comment>
<dbReference type="Gene3D" id="3.40.190.10">
    <property type="entry name" value="Periplasmic binding protein-like II"/>
    <property type="match status" value="2"/>
</dbReference>
<evidence type="ECO:0000256" key="6">
    <source>
        <dbReference type="ARBA" id="ARBA00011946"/>
    </source>
</evidence>
<keyword evidence="14 18" id="KW-0067">ATP-binding</keyword>
<keyword evidence="15 18" id="KW-0460">Magnesium</keyword>
<dbReference type="InterPro" id="IPR011322">
    <property type="entry name" value="N-reg_PII-like_a/b"/>
</dbReference>
<dbReference type="EC" id="2.4.2.17" evidence="6 18"/>
<dbReference type="PANTHER" id="PTHR21403:SF8">
    <property type="entry name" value="ATP PHOSPHORIBOSYLTRANSFERASE"/>
    <property type="match status" value="1"/>
</dbReference>
<evidence type="ECO:0000256" key="13">
    <source>
        <dbReference type="ARBA" id="ARBA00022741"/>
    </source>
</evidence>
<evidence type="ECO:0000256" key="15">
    <source>
        <dbReference type="ARBA" id="ARBA00022842"/>
    </source>
</evidence>
<keyword evidence="9 18" id="KW-0028">Amino-acid biosynthesis</keyword>
<dbReference type="InterPro" id="IPR015867">
    <property type="entry name" value="N-reg_PII/ATP_PRibTrfase_C"/>
</dbReference>
<dbReference type="GO" id="GO:0005737">
    <property type="term" value="C:cytoplasm"/>
    <property type="evidence" value="ECO:0007669"/>
    <property type="project" value="UniProtKB-SubCell"/>
</dbReference>
<evidence type="ECO:0000256" key="1">
    <source>
        <dbReference type="ARBA" id="ARBA00000915"/>
    </source>
</evidence>
<evidence type="ECO:0000256" key="7">
    <source>
        <dbReference type="ARBA" id="ARBA00020998"/>
    </source>
</evidence>
<keyword evidence="22" id="KW-1185">Reference proteome</keyword>
<comment type="activity regulation">
    <text evidence="18">Feedback inhibited by histidine.</text>
</comment>
<evidence type="ECO:0000256" key="11">
    <source>
        <dbReference type="ARBA" id="ARBA00022679"/>
    </source>
</evidence>
<dbReference type="KEGG" id="alq:C7Y71_000885"/>
<sequence>MLRIAIQSKGRLHDDAMNLLSEADVKIRESKRTLLVKATNFPVEVLFLRDDDIPQTVANGVADIGIVGLNEVEETGCAVDIVRSLGFGACRLSLALPKDLKYEGLQWFNGKKIATSYPAVLRKFLSKNNIDAKIHIISGSVEISTGVGIADAIFDIVSSGSTLVNNNLKEVETVMQSEAVFVATKNLDTEKKQILDELQFRFDAIKSAENKKYVLLNAPDDKISEIISLLPGVKSPTVMPLAEKGWSSVHTVIDEVKFWEIIGQLKAHGAQGILIIDIEKLIV</sequence>
<organism evidence="21 22">
    <name type="scientific">Pseudoprevotella muciniphila</name>
    <dbReference type="NCBI Taxonomy" id="2133944"/>
    <lineage>
        <taxon>Bacteria</taxon>
        <taxon>Pseudomonadati</taxon>
        <taxon>Bacteroidota</taxon>
        <taxon>Bacteroidia</taxon>
        <taxon>Bacteroidales</taxon>
        <taxon>Prevotellaceae</taxon>
        <taxon>Pseudoprevotella</taxon>
    </lineage>
</organism>
<evidence type="ECO:0000256" key="2">
    <source>
        <dbReference type="ARBA" id="ARBA00001946"/>
    </source>
</evidence>
<dbReference type="GO" id="GO:0005524">
    <property type="term" value="F:ATP binding"/>
    <property type="evidence" value="ECO:0007669"/>
    <property type="project" value="UniProtKB-KW"/>
</dbReference>
<evidence type="ECO:0000256" key="4">
    <source>
        <dbReference type="ARBA" id="ARBA00004667"/>
    </source>
</evidence>
<gene>
    <name evidence="18" type="primary">hisG</name>
    <name evidence="21" type="ORF">C7Y71_000885</name>
</gene>
<comment type="cofactor">
    <cofactor evidence="2 18">
        <name>Mg(2+)</name>
        <dbReference type="ChEBI" id="CHEBI:18420"/>
    </cofactor>
</comment>